<feature type="region of interest" description="Disordered" evidence="2">
    <location>
        <begin position="456"/>
        <end position="481"/>
    </location>
</feature>
<keyword evidence="1" id="KW-0732">Signal</keyword>
<evidence type="ECO:0000313" key="3">
    <source>
        <dbReference type="EMBL" id="MFC4826089.1"/>
    </source>
</evidence>
<accession>A0ABD5Q5X2</accession>
<gene>
    <name evidence="3" type="ORF">ACFO9K_17690</name>
</gene>
<dbReference type="AlphaFoldDB" id="A0ABD5Q5X2"/>
<dbReference type="Proteomes" id="UP001595945">
    <property type="component" value="Unassembled WGS sequence"/>
</dbReference>
<comment type="caution">
    <text evidence="3">The sequence shown here is derived from an EMBL/GenBank/DDBJ whole genome shotgun (WGS) entry which is preliminary data.</text>
</comment>
<evidence type="ECO:0000256" key="1">
    <source>
        <dbReference type="ARBA" id="ARBA00022729"/>
    </source>
</evidence>
<dbReference type="NCBIfam" id="NF045517">
    <property type="entry name" value="halo_surf_dom"/>
    <property type="match status" value="3"/>
</dbReference>
<evidence type="ECO:0000256" key="2">
    <source>
        <dbReference type="SAM" id="MobiDB-lite"/>
    </source>
</evidence>
<evidence type="ECO:0000313" key="4">
    <source>
        <dbReference type="Proteomes" id="UP001595945"/>
    </source>
</evidence>
<protein>
    <submittedName>
        <fullName evidence="3">BGTF surface domain-containing protein</fullName>
    </submittedName>
</protein>
<sequence>MVEIALHRRIALALALVALVSSTAAGAPASPVGVSSDIVDASPTEANPALAQTNGTTTEGNVSATIVHDGEPLEFRPARNQNVTIRTNADAGTELNVVLRENGQYADMYDVTVSEDGTATANLDLRMAEPGTNVTVTVNQEGRKLAEATGVVTNHEVTFVHDGGRLVLETAENQTVRVRSDATPGTEFTVQVKASGEFLKAQKVALGDDGTATAAFDLSDVRGGTEFVASVRQSRDTGVEGLVVNESATVRRNGTLTVDDPASNYTIRGRVGDQTVTKLDVNVSASDSTFDASRTVTVDEGGRFNATFELSSLSAGTELSVDVGGVPRTVSELVVTEASGDATVFAFVETPLNLTVERPGEAVLVRAAPDQTIRGTTNLRPGTEIVVTAENGAMNVPNDFSLSDTATVRENGTFAATLDFGEAETGANFTVTVERGLPLAEVDGRVVNESAVIPTTTARTTTADESAASTTSTTDGSSGSSIPGFGVPVALVAVAAGLALARRN</sequence>
<dbReference type="GeneID" id="73046818"/>
<reference evidence="3 4" key="1">
    <citation type="journal article" date="2019" name="Int. J. Syst. Evol. Microbiol.">
        <title>The Global Catalogue of Microorganisms (GCM) 10K type strain sequencing project: providing services to taxonomists for standard genome sequencing and annotation.</title>
        <authorList>
            <consortium name="The Broad Institute Genomics Platform"/>
            <consortium name="The Broad Institute Genome Sequencing Center for Infectious Disease"/>
            <person name="Wu L."/>
            <person name="Ma J."/>
        </authorList>
    </citation>
    <scope>NUCLEOTIDE SEQUENCE [LARGE SCALE GENOMIC DNA]</scope>
    <source>
        <strain evidence="3 4">XZYJ18</strain>
    </source>
</reference>
<dbReference type="EMBL" id="JBHSHT010000002">
    <property type="protein sequence ID" value="MFC4826089.1"/>
    <property type="molecule type" value="Genomic_DNA"/>
</dbReference>
<dbReference type="GO" id="GO:0030115">
    <property type="term" value="C:S-layer"/>
    <property type="evidence" value="ECO:0007669"/>
    <property type="project" value="UniProtKB-SubCell"/>
</dbReference>
<dbReference type="InterPro" id="IPR026371">
    <property type="entry name" value="PGF_CTERM"/>
</dbReference>
<proteinExistence type="predicted"/>
<dbReference type="GO" id="GO:0005886">
    <property type="term" value="C:plasma membrane"/>
    <property type="evidence" value="ECO:0007669"/>
    <property type="project" value="UniProtKB-SubCell"/>
</dbReference>
<keyword evidence="4" id="KW-1185">Reference proteome</keyword>
<dbReference type="RefSeq" id="WP_254268284.1">
    <property type="nucleotide sequence ID" value="NZ_CP100400.1"/>
</dbReference>
<dbReference type="NCBIfam" id="TIGR04126">
    <property type="entry name" value="PGF_CTERM"/>
    <property type="match status" value="1"/>
</dbReference>
<organism evidence="3 4">
    <name type="scientific">Halorussus aquaticus</name>
    <dbReference type="NCBI Taxonomy" id="2953748"/>
    <lineage>
        <taxon>Archaea</taxon>
        <taxon>Methanobacteriati</taxon>
        <taxon>Methanobacteriota</taxon>
        <taxon>Stenosarchaea group</taxon>
        <taxon>Halobacteria</taxon>
        <taxon>Halobacteriales</taxon>
        <taxon>Haladaptataceae</taxon>
        <taxon>Halorussus</taxon>
    </lineage>
</organism>
<name>A0ABD5Q5X2_9EURY</name>